<evidence type="ECO:0000256" key="1">
    <source>
        <dbReference type="SAM" id="Coils"/>
    </source>
</evidence>
<name>A0A7S4UPD5_9DINO</name>
<accession>A0A7S4UPD5</accession>
<sequence>MAAQCSKAWHSDMQHSVVVLPPLSARQPAPSSLQAVLCTQGSRGSPQSRRSPRSRNALAPLWLGSAHFDQEVPAQRSILEVVPPERRRDRRVQEIDTLEVQAASCCGQGRWVKAAEQLEQALDLRWRLLGEAHQETFSCLEAYVRLCNSGGLCYMRAGNMTDALVLFKKAEAITEAGVAPGFARRMPLRVATLGNLCCYFRARGKLNAALQYAERALALPEQPNSNALIAALELNCAALLSMANRHEDALERLEHARTALQLEEDDLCQPSRDASFNDSPSDKFGKRRQEASHMLVALRHNAWVELAHLGRDRDAADSLRMAAYAARQRLGAAHPWTIKVEDALSKASDRFFLPPQRPSPPAMLTGLPGEEIPAELKLSTRKDGKVPDAVRLAVCPPTSAPPAQRTPRAVQSGAAWFAAAPKCLAVEARQRLAESSFHVGSPCFQQKALGGQPLLPLEPPAKGPAAAPPAHKADSGGHAAARRPVGQGSAAPEEEAPFNPKCSRLNAIGLLREQLQEGGGRRDTEAAHAAVTLQAFFRGYRVRRGRAAARSVNFLPGIAEAPDESSGAA</sequence>
<evidence type="ECO:0000313" key="3">
    <source>
        <dbReference type="EMBL" id="CAE4564518.1"/>
    </source>
</evidence>
<protein>
    <recommendedName>
        <fullName evidence="4">MalT-like TPR region domain-containing protein</fullName>
    </recommendedName>
</protein>
<evidence type="ECO:0008006" key="4">
    <source>
        <dbReference type="Google" id="ProtNLM"/>
    </source>
</evidence>
<reference evidence="3" key="1">
    <citation type="submission" date="2021-01" db="EMBL/GenBank/DDBJ databases">
        <authorList>
            <person name="Corre E."/>
            <person name="Pelletier E."/>
            <person name="Niang G."/>
            <person name="Scheremetjew M."/>
            <person name="Finn R."/>
            <person name="Kale V."/>
            <person name="Holt S."/>
            <person name="Cochrane G."/>
            <person name="Meng A."/>
            <person name="Brown T."/>
            <person name="Cohen L."/>
        </authorList>
    </citation>
    <scope>NUCLEOTIDE SEQUENCE</scope>
    <source>
        <strain evidence="3">CCMP3105</strain>
    </source>
</reference>
<dbReference type="Gene3D" id="1.25.40.10">
    <property type="entry name" value="Tetratricopeptide repeat domain"/>
    <property type="match status" value="1"/>
</dbReference>
<dbReference type="AlphaFoldDB" id="A0A7S4UPD5"/>
<keyword evidence="1" id="KW-0175">Coiled coil</keyword>
<dbReference type="PROSITE" id="PS50096">
    <property type="entry name" value="IQ"/>
    <property type="match status" value="1"/>
</dbReference>
<organism evidence="3">
    <name type="scientific">Alexandrium monilatum</name>
    <dbReference type="NCBI Taxonomy" id="311494"/>
    <lineage>
        <taxon>Eukaryota</taxon>
        <taxon>Sar</taxon>
        <taxon>Alveolata</taxon>
        <taxon>Dinophyceae</taxon>
        <taxon>Gonyaulacales</taxon>
        <taxon>Pyrocystaceae</taxon>
        <taxon>Alexandrium</taxon>
    </lineage>
</organism>
<dbReference type="InterPro" id="IPR000048">
    <property type="entry name" value="IQ_motif_EF-hand-BS"/>
</dbReference>
<proteinExistence type="predicted"/>
<gene>
    <name evidence="3" type="ORF">AMON00008_LOCUS4137</name>
</gene>
<feature type="region of interest" description="Disordered" evidence="2">
    <location>
        <begin position="454"/>
        <end position="500"/>
    </location>
</feature>
<dbReference type="EMBL" id="HBNR01006267">
    <property type="protein sequence ID" value="CAE4564518.1"/>
    <property type="molecule type" value="Transcribed_RNA"/>
</dbReference>
<evidence type="ECO:0000256" key="2">
    <source>
        <dbReference type="SAM" id="MobiDB-lite"/>
    </source>
</evidence>
<feature type="coiled-coil region" evidence="1">
    <location>
        <begin position="236"/>
        <end position="266"/>
    </location>
</feature>
<dbReference type="InterPro" id="IPR011990">
    <property type="entry name" value="TPR-like_helical_dom_sf"/>
</dbReference>
<dbReference type="SUPFAM" id="SSF48452">
    <property type="entry name" value="TPR-like"/>
    <property type="match status" value="2"/>
</dbReference>
<dbReference type="Pfam" id="PF00612">
    <property type="entry name" value="IQ"/>
    <property type="match status" value="1"/>
</dbReference>